<accession>A0ABV3REH9</accession>
<proteinExistence type="predicted"/>
<dbReference type="InterPro" id="IPR052380">
    <property type="entry name" value="Viral_DNA_packaging_terminase"/>
</dbReference>
<dbReference type="InterPro" id="IPR035413">
    <property type="entry name" value="Terminase_L_C"/>
</dbReference>
<dbReference type="NCBIfam" id="TIGR01547">
    <property type="entry name" value="phage_term_2"/>
    <property type="match status" value="1"/>
</dbReference>
<dbReference type="PANTHER" id="PTHR39184">
    <property type="match status" value="1"/>
</dbReference>
<dbReference type="Gene3D" id="3.40.50.300">
    <property type="entry name" value="P-loop containing nucleotide triphosphate hydrolases"/>
    <property type="match status" value="1"/>
</dbReference>
<keyword evidence="4" id="KW-1185">Reference proteome</keyword>
<dbReference type="InterPro" id="IPR035412">
    <property type="entry name" value="Terminase_L_N"/>
</dbReference>
<evidence type="ECO:0000313" key="4">
    <source>
        <dbReference type="Proteomes" id="UP001556118"/>
    </source>
</evidence>
<evidence type="ECO:0000259" key="1">
    <source>
        <dbReference type="Pfam" id="PF04466"/>
    </source>
</evidence>
<gene>
    <name evidence="3" type="ORF">ABUH87_12300</name>
</gene>
<feature type="domain" description="Phage terminase large subunit N-terminal" evidence="1">
    <location>
        <begin position="19"/>
        <end position="205"/>
    </location>
</feature>
<dbReference type="Pfam" id="PF04466">
    <property type="entry name" value="Terminase_3"/>
    <property type="match status" value="1"/>
</dbReference>
<dbReference type="Pfam" id="PF17288">
    <property type="entry name" value="Terminase_3C"/>
    <property type="match status" value="1"/>
</dbReference>
<evidence type="ECO:0000259" key="2">
    <source>
        <dbReference type="Pfam" id="PF17288"/>
    </source>
</evidence>
<dbReference type="EMBL" id="JBFNXR010000048">
    <property type="protein sequence ID" value="MEW9855920.1"/>
    <property type="molecule type" value="Genomic_DNA"/>
</dbReference>
<sequence>MRDVQLPEYASDMWESFRHLFWRGGRGAGKSRTVASGLVIQSMERHERVLCGREVQKSIKDSVKRLLEDEIDRLGVRAAFDSTETEIRGPNDSLFLFSGVRHNATSIKSIEGVTTFWGEEAQTFSQASLDTIVPTIRAPGSRLIWTYNPDLDTDPIDVMAANPPPNSIVRTINYDANPWFPDVLRVEMEFDRSRDYDKYLHVWEGQYRRNSEARVFKNWRVEAFDSPDTADYRLGADFGFSIDPSCAIRCWIEGRVIYVDHEAWGLGVEIMNLPALFMTIPDAEKFWMTADSSRPETISHLRNHGFPRIAPAIKGARSLEEGVEFLKGYDLVIHPRCTHLTDELTHYSYKTDPLTGQVLGVLEDKNNHCIDALRYAVEGARRALNAKPRAVSISIPRTVTAFNRR</sequence>
<dbReference type="InterPro" id="IPR027417">
    <property type="entry name" value="P-loop_NTPase"/>
</dbReference>
<name>A0ABV3REH9_9SPHN</name>
<organism evidence="3 4">
    <name type="scientific">Novosphingobium rhizovicinum</name>
    <dbReference type="NCBI Taxonomy" id="3228928"/>
    <lineage>
        <taxon>Bacteria</taxon>
        <taxon>Pseudomonadati</taxon>
        <taxon>Pseudomonadota</taxon>
        <taxon>Alphaproteobacteria</taxon>
        <taxon>Sphingomonadales</taxon>
        <taxon>Sphingomonadaceae</taxon>
        <taxon>Novosphingobium</taxon>
    </lineage>
</organism>
<reference evidence="3 4" key="1">
    <citation type="submission" date="2024-06" db="EMBL/GenBank/DDBJ databases">
        <title>Novosphingobium rhizovicinus M1R2S20.</title>
        <authorList>
            <person name="Sun J.-Q."/>
        </authorList>
    </citation>
    <scope>NUCLEOTIDE SEQUENCE [LARGE SCALE GENOMIC DNA]</scope>
    <source>
        <strain evidence="3 4">M1R2S20</strain>
    </source>
</reference>
<comment type="caution">
    <text evidence="3">The sequence shown here is derived from an EMBL/GenBank/DDBJ whole genome shotgun (WGS) entry which is preliminary data.</text>
</comment>
<feature type="domain" description="Phage terminase large subunit C-terminal" evidence="2">
    <location>
        <begin position="237"/>
        <end position="378"/>
    </location>
</feature>
<dbReference type="PANTHER" id="PTHR39184:SF1">
    <property type="entry name" value="PBSX PHAGE TERMINASE LARGE SUBUNIT"/>
    <property type="match status" value="1"/>
</dbReference>
<protein>
    <submittedName>
        <fullName evidence="3">PBSX family phage terminase large subunit</fullName>
    </submittedName>
</protein>
<dbReference type="Proteomes" id="UP001556118">
    <property type="component" value="Unassembled WGS sequence"/>
</dbReference>
<dbReference type="RefSeq" id="WP_367774091.1">
    <property type="nucleotide sequence ID" value="NZ_JBFNXR010000048.1"/>
</dbReference>
<evidence type="ECO:0000313" key="3">
    <source>
        <dbReference type="EMBL" id="MEW9855920.1"/>
    </source>
</evidence>
<dbReference type="Gene3D" id="3.30.420.280">
    <property type="match status" value="1"/>
</dbReference>
<dbReference type="InterPro" id="IPR006437">
    <property type="entry name" value="Phage_terminase_lsu"/>
</dbReference>